<keyword evidence="3" id="KW-0804">Transcription</keyword>
<proteinExistence type="predicted"/>
<accession>A0ABX7BPB9</accession>
<evidence type="ECO:0000256" key="2">
    <source>
        <dbReference type="ARBA" id="ARBA00023125"/>
    </source>
</evidence>
<sequence length="245" mass="27326">MTECQDPTHALVRKLETRDRLTAEEREALKALMEPVKVVHAGQMLVHPGDRPTSSTLLIGGFCARFNLLNDGSRSFTQISVAGDFIDLHSLLMAQMDHGIVALTGCSISKSPHDRLRAITNQHPHLARMLWLDTAIDAAIHRQWLHRMGTQDAVGRLAHLICETEARLAAVGLAGPDGFDFPLTQIDLADCLGMSAVHVNRTLMTLRRARLVEWHGGRVRIVDHRQLFALAEFDPVYLRLERSPV</sequence>
<dbReference type="InterPro" id="IPR018490">
    <property type="entry name" value="cNMP-bd_dom_sf"/>
</dbReference>
<evidence type="ECO:0000256" key="1">
    <source>
        <dbReference type="ARBA" id="ARBA00023015"/>
    </source>
</evidence>
<dbReference type="SUPFAM" id="SSF46785">
    <property type="entry name" value="Winged helix' DNA-binding domain"/>
    <property type="match status" value="1"/>
</dbReference>
<dbReference type="InterPro" id="IPR036390">
    <property type="entry name" value="WH_DNA-bd_sf"/>
</dbReference>
<dbReference type="PROSITE" id="PS51063">
    <property type="entry name" value="HTH_CRP_2"/>
    <property type="match status" value="1"/>
</dbReference>
<dbReference type="InterPro" id="IPR036388">
    <property type="entry name" value="WH-like_DNA-bd_sf"/>
</dbReference>
<dbReference type="Gene3D" id="1.10.10.10">
    <property type="entry name" value="Winged helix-like DNA-binding domain superfamily/Winged helix DNA-binding domain"/>
    <property type="match status" value="1"/>
</dbReference>
<evidence type="ECO:0000313" key="6">
    <source>
        <dbReference type="Proteomes" id="UP000595448"/>
    </source>
</evidence>
<dbReference type="Pfam" id="PF00027">
    <property type="entry name" value="cNMP_binding"/>
    <property type="match status" value="1"/>
</dbReference>
<dbReference type="Proteomes" id="UP000595448">
    <property type="component" value="Chromosome"/>
</dbReference>
<dbReference type="EMBL" id="CP067977">
    <property type="protein sequence ID" value="QQQ18583.1"/>
    <property type="molecule type" value="Genomic_DNA"/>
</dbReference>
<dbReference type="Gene3D" id="2.60.120.10">
    <property type="entry name" value="Jelly Rolls"/>
    <property type="match status" value="1"/>
</dbReference>
<organism evidence="5 6">
    <name type="scientific">Brevundimonas vitisensis</name>
    <dbReference type="NCBI Taxonomy" id="2800818"/>
    <lineage>
        <taxon>Bacteria</taxon>
        <taxon>Pseudomonadati</taxon>
        <taxon>Pseudomonadota</taxon>
        <taxon>Alphaproteobacteria</taxon>
        <taxon>Caulobacterales</taxon>
        <taxon>Caulobacteraceae</taxon>
        <taxon>Brevundimonas</taxon>
    </lineage>
</organism>
<keyword evidence="6" id="KW-1185">Reference proteome</keyword>
<gene>
    <name evidence="5" type="ORF">JIP62_00005</name>
</gene>
<name>A0ABX7BPB9_9CAUL</name>
<dbReference type="InterPro" id="IPR014710">
    <property type="entry name" value="RmlC-like_jellyroll"/>
</dbReference>
<dbReference type="CDD" id="cd00038">
    <property type="entry name" value="CAP_ED"/>
    <property type="match status" value="1"/>
</dbReference>
<evidence type="ECO:0000256" key="3">
    <source>
        <dbReference type="ARBA" id="ARBA00023163"/>
    </source>
</evidence>
<protein>
    <submittedName>
        <fullName evidence="5">Crp/Fnr family transcriptional regulator</fullName>
    </submittedName>
</protein>
<keyword evidence="2" id="KW-0238">DNA-binding</keyword>
<dbReference type="SMART" id="SM00419">
    <property type="entry name" value="HTH_CRP"/>
    <property type="match status" value="1"/>
</dbReference>
<dbReference type="InterPro" id="IPR012318">
    <property type="entry name" value="HTH_CRP"/>
</dbReference>
<evidence type="ECO:0000259" key="4">
    <source>
        <dbReference type="PROSITE" id="PS51063"/>
    </source>
</evidence>
<evidence type="ECO:0000313" key="5">
    <source>
        <dbReference type="EMBL" id="QQQ18583.1"/>
    </source>
</evidence>
<keyword evidence="1" id="KW-0805">Transcription regulation</keyword>
<dbReference type="SUPFAM" id="SSF51206">
    <property type="entry name" value="cAMP-binding domain-like"/>
    <property type="match status" value="1"/>
</dbReference>
<reference evidence="5 6" key="1">
    <citation type="submission" date="2021-01" db="EMBL/GenBank/DDBJ databases">
        <title>Brevundimonas vitis sp. nov., an bacterium isolated from grape (Vitis vinifera).</title>
        <authorList>
            <person name="Jiang L."/>
            <person name="Lee J."/>
        </authorList>
    </citation>
    <scope>NUCLEOTIDE SEQUENCE [LARGE SCALE GENOMIC DNA]</scope>
    <source>
        <strain evidence="5 6">GRTSA-9</strain>
    </source>
</reference>
<dbReference type="InterPro" id="IPR000595">
    <property type="entry name" value="cNMP-bd_dom"/>
</dbReference>
<dbReference type="Pfam" id="PF13545">
    <property type="entry name" value="HTH_Crp_2"/>
    <property type="match status" value="1"/>
</dbReference>
<feature type="domain" description="HTH crp-type" evidence="4">
    <location>
        <begin position="151"/>
        <end position="225"/>
    </location>
</feature>